<dbReference type="PANTHER" id="PTHR36503:SF2">
    <property type="entry name" value="BLR2408 PROTEIN"/>
    <property type="match status" value="1"/>
</dbReference>
<dbReference type="InterPro" id="IPR037523">
    <property type="entry name" value="VOC_core"/>
</dbReference>
<dbReference type="Proteomes" id="UP000477386">
    <property type="component" value="Unassembled WGS sequence"/>
</dbReference>
<gene>
    <name evidence="2" type="ORF">GK091_14430</name>
</gene>
<dbReference type="InterPro" id="IPR053863">
    <property type="entry name" value="Glyoxy/Ble-like_N"/>
</dbReference>
<dbReference type="InterPro" id="IPR029068">
    <property type="entry name" value="Glyas_Bleomycin-R_OHBP_Dase"/>
</dbReference>
<dbReference type="PROSITE" id="PS51819">
    <property type="entry name" value="VOC"/>
    <property type="match status" value="1"/>
</dbReference>
<sequence length="144" mass="15893">MATQIFVNLPVKDLTKSIAFFTQLGYTFNPQFTDENATCMVISDTIFVMLLVEPFFRRFTKKKIADATTVTESIICLSADSRQGVDELADKALAAGGSVSNEPQDEGFMYSRSFQDVDGHLWEIMYMEPGAANQEPPTTEASAA</sequence>
<accession>A0A6M0IKD2</accession>
<dbReference type="EMBL" id="JAAGNZ010000001">
    <property type="protein sequence ID" value="NEU68085.1"/>
    <property type="molecule type" value="Genomic_DNA"/>
</dbReference>
<dbReference type="PANTHER" id="PTHR36503">
    <property type="entry name" value="BLR2520 PROTEIN"/>
    <property type="match status" value="1"/>
</dbReference>
<dbReference type="Gene3D" id="3.10.180.10">
    <property type="entry name" value="2,3-Dihydroxybiphenyl 1,2-Dioxygenase, domain 1"/>
    <property type="match status" value="1"/>
</dbReference>
<feature type="domain" description="VOC" evidence="1">
    <location>
        <begin position="3"/>
        <end position="127"/>
    </location>
</feature>
<dbReference type="CDD" id="cd09012">
    <property type="entry name" value="VOC_like"/>
    <property type="match status" value="1"/>
</dbReference>
<dbReference type="AlphaFoldDB" id="A0A6M0IKD2"/>
<protein>
    <submittedName>
        <fullName evidence="2">VOC family protein</fullName>
    </submittedName>
</protein>
<keyword evidence="3" id="KW-1185">Reference proteome</keyword>
<dbReference type="RefSeq" id="WP_164039418.1">
    <property type="nucleotide sequence ID" value="NZ_JAAGNZ010000001.1"/>
</dbReference>
<name>A0A6M0IKD2_9BACT</name>
<comment type="caution">
    <text evidence="2">The sequence shown here is derived from an EMBL/GenBank/DDBJ whole genome shotgun (WGS) entry which is preliminary data.</text>
</comment>
<evidence type="ECO:0000313" key="3">
    <source>
        <dbReference type="Proteomes" id="UP000477386"/>
    </source>
</evidence>
<organism evidence="2 3">
    <name type="scientific">Spirosoma agri</name>
    <dbReference type="NCBI Taxonomy" id="1987381"/>
    <lineage>
        <taxon>Bacteria</taxon>
        <taxon>Pseudomonadati</taxon>
        <taxon>Bacteroidota</taxon>
        <taxon>Cytophagia</taxon>
        <taxon>Cytophagales</taxon>
        <taxon>Cytophagaceae</taxon>
        <taxon>Spirosoma</taxon>
    </lineage>
</organism>
<evidence type="ECO:0000259" key="1">
    <source>
        <dbReference type="PROSITE" id="PS51819"/>
    </source>
</evidence>
<dbReference type="SUPFAM" id="SSF54593">
    <property type="entry name" value="Glyoxalase/Bleomycin resistance protein/Dihydroxybiphenyl dioxygenase"/>
    <property type="match status" value="1"/>
</dbReference>
<reference evidence="2 3" key="1">
    <citation type="submission" date="2020-02" db="EMBL/GenBank/DDBJ databases">
        <title>Draft genome sequence of two Spirosoma agri KCTC 52727 and Spirosoma terrae KCTC 52035.</title>
        <authorList>
            <person name="Rojas J."/>
            <person name="Ambika Manirajan B."/>
            <person name="Ratering S."/>
            <person name="Suarez C."/>
            <person name="Schnell S."/>
        </authorList>
    </citation>
    <scope>NUCLEOTIDE SEQUENCE [LARGE SCALE GENOMIC DNA]</scope>
    <source>
        <strain evidence="2 3">KCTC 52727</strain>
    </source>
</reference>
<evidence type="ECO:0000313" key="2">
    <source>
        <dbReference type="EMBL" id="NEU68085.1"/>
    </source>
</evidence>
<dbReference type="Pfam" id="PF22677">
    <property type="entry name" value="Ble-like_N"/>
    <property type="match status" value="1"/>
</dbReference>
<proteinExistence type="predicted"/>